<feature type="chain" id="PRO_5019313810" evidence="1">
    <location>
        <begin position="28"/>
        <end position="268"/>
    </location>
</feature>
<dbReference type="InterPro" id="IPR024653">
    <property type="entry name" value="Peptidase_M10/M27/M57"/>
</dbReference>
<accession>A0A428KXB8</accession>
<dbReference type="GO" id="GO:0008237">
    <property type="term" value="F:metallopeptidase activity"/>
    <property type="evidence" value="ECO:0007669"/>
    <property type="project" value="InterPro"/>
</dbReference>
<proteinExistence type="predicted"/>
<evidence type="ECO:0000313" key="3">
    <source>
        <dbReference type="Proteomes" id="UP000273500"/>
    </source>
</evidence>
<dbReference type="Pfam" id="PF12388">
    <property type="entry name" value="Peptidase_M57"/>
    <property type="match status" value="1"/>
</dbReference>
<reference evidence="2 3" key="1">
    <citation type="submission" date="2018-12" db="EMBL/GenBank/DDBJ databases">
        <authorList>
            <person name="Feng G."/>
            <person name="Zhu H."/>
        </authorList>
    </citation>
    <scope>NUCLEOTIDE SEQUENCE [LARGE SCALE GENOMIC DNA]</scope>
    <source>
        <strain evidence="2 3">KCTC 12533</strain>
    </source>
</reference>
<dbReference type="OrthoDB" id="785995at2"/>
<dbReference type="EMBL" id="RWIT01000001">
    <property type="protein sequence ID" value="RSK51365.1"/>
    <property type="molecule type" value="Genomic_DNA"/>
</dbReference>
<dbReference type="GO" id="GO:0006508">
    <property type="term" value="P:proteolysis"/>
    <property type="evidence" value="ECO:0007669"/>
    <property type="project" value="UniProtKB-KW"/>
</dbReference>
<comment type="caution">
    <text evidence="2">The sequence shown here is derived from an EMBL/GenBank/DDBJ whole genome shotgun (WGS) entry which is preliminary data.</text>
</comment>
<keyword evidence="2" id="KW-0378">Hydrolase</keyword>
<organism evidence="2 3">
    <name type="scientific">Hymenobacter rigui</name>
    <dbReference type="NCBI Taxonomy" id="334424"/>
    <lineage>
        <taxon>Bacteria</taxon>
        <taxon>Pseudomonadati</taxon>
        <taxon>Bacteroidota</taxon>
        <taxon>Cytophagia</taxon>
        <taxon>Cytophagales</taxon>
        <taxon>Hymenobacteraceae</taxon>
        <taxon>Hymenobacter</taxon>
    </lineage>
</organism>
<dbReference type="InterPro" id="IPR024079">
    <property type="entry name" value="MetalloPept_cat_dom_sf"/>
</dbReference>
<dbReference type="SUPFAM" id="SSF55486">
    <property type="entry name" value="Metalloproteases ('zincins'), catalytic domain"/>
    <property type="match status" value="1"/>
</dbReference>
<evidence type="ECO:0000313" key="2">
    <source>
        <dbReference type="EMBL" id="RSK51365.1"/>
    </source>
</evidence>
<dbReference type="AlphaFoldDB" id="A0A428KXB8"/>
<dbReference type="RefSeq" id="WP_125417961.1">
    <property type="nucleotide sequence ID" value="NZ_RWIT01000001.1"/>
</dbReference>
<keyword evidence="1" id="KW-0732">Signal</keyword>
<dbReference type="Proteomes" id="UP000273500">
    <property type="component" value="Unassembled WGS sequence"/>
</dbReference>
<dbReference type="PROSITE" id="PS51257">
    <property type="entry name" value="PROKAR_LIPOPROTEIN"/>
    <property type="match status" value="1"/>
</dbReference>
<keyword evidence="2" id="KW-0645">Protease</keyword>
<keyword evidence="3" id="KW-1185">Reference proteome</keyword>
<name>A0A428KXB8_9BACT</name>
<gene>
    <name evidence="2" type="ORF">EI291_03380</name>
</gene>
<evidence type="ECO:0000256" key="1">
    <source>
        <dbReference type="SAM" id="SignalP"/>
    </source>
</evidence>
<dbReference type="Gene3D" id="3.40.390.10">
    <property type="entry name" value="Collagenase (Catalytic Domain)"/>
    <property type="match status" value="1"/>
</dbReference>
<sequence length="268" mass="28346">MKTLKVLAPLAMLAVASLSLSSCQEKANVEVKNEISESTMAQIKALGFTTAGAQKVDGGVRVEGDILLTNEMLASKPDYKVLRVGEDEQYRTTNLVTRLPRTLTVTLIGSFPSAYVSAVDEAIRRYNAENLQLRFTRITSGTADLPITSQYLGAGVLGQSGGFPSGGNPAPGFKLSPSVINSTNVGYIATIMAHEMGHCIGLRHTDYFNRAYSCGGAASNEGASTVGAILIPGTPSGADPNSWMLACVGNGVSRPFNTNDRTALNYLY</sequence>
<feature type="signal peptide" evidence="1">
    <location>
        <begin position="1"/>
        <end position="27"/>
    </location>
</feature>
<protein>
    <submittedName>
        <fullName evidence="2">Protease</fullName>
    </submittedName>
</protein>